<feature type="chain" id="PRO_5014795122" description="Ig-like domain-containing protein" evidence="1">
    <location>
        <begin position="27"/>
        <end position="702"/>
    </location>
</feature>
<feature type="signal peptide" evidence="1">
    <location>
        <begin position="1"/>
        <end position="26"/>
    </location>
</feature>
<evidence type="ECO:0000313" key="2">
    <source>
        <dbReference type="EMBL" id="PLX16156.1"/>
    </source>
</evidence>
<dbReference type="Proteomes" id="UP000234857">
    <property type="component" value="Unassembled WGS sequence"/>
</dbReference>
<evidence type="ECO:0000256" key="1">
    <source>
        <dbReference type="SAM" id="SignalP"/>
    </source>
</evidence>
<dbReference type="PROSITE" id="PS51257">
    <property type="entry name" value="PROKAR_LIPOPROTEIN"/>
    <property type="match status" value="1"/>
</dbReference>
<dbReference type="AlphaFoldDB" id="A0A2N5ZBX1"/>
<gene>
    <name evidence="2" type="ORF">C0601_11065</name>
</gene>
<reference evidence="2 3" key="1">
    <citation type="submission" date="2017-11" db="EMBL/GenBank/DDBJ databases">
        <title>Genome-resolved metagenomics identifies genetic mobility, metabolic interactions, and unexpected diversity in perchlorate-reducing communities.</title>
        <authorList>
            <person name="Barnum T.P."/>
            <person name="Figueroa I.A."/>
            <person name="Carlstrom C.I."/>
            <person name="Lucas L.N."/>
            <person name="Engelbrektson A.L."/>
            <person name="Coates J.D."/>
        </authorList>
    </citation>
    <scope>NUCLEOTIDE SEQUENCE [LARGE SCALE GENOMIC DNA]</scope>
    <source>
        <strain evidence="2">BM706</strain>
    </source>
</reference>
<proteinExistence type="predicted"/>
<sequence>MKKILSLILCITLVLLFTGCGSSTVAVDPVNQQDLIRNGSQAKNAVNISVEWPKELKNVNGAPPAGYNITTMEVFLIGEKYLEAQMGEYYDESLFDTKLYQEEMYSDSNYYYSPMRPDKLMGLAGPRRTDTNSHFTEIYGIGSDEVDAYSYFFDVTPSSEYYEGATIEDINAGEYILFLYAINSSNTPVFYSAKPVSVIENETTNAEITECYWMNLSGYDFPSYPYFTSVYASYITSGGTFNTNVDYSTTDTLTISLNDMLNASQDSITLYYYYEPNDDVNLATTQNVIPTGLTYTTSSLDATYSPTTQQAGTITISGLTSTSAGTYVVSYQIYDPNDPTIYSACAFNLVLTYTTPTATRPTVNSFGNTTTMNLEHPYFHIGTGDEQDGFITSTSPFAPATGVSLDGNLYDKDGFVGIYYSTVDHTVAKPATFSYTVENAASGIDISSTNFPTYTEQTMITDEYGLDFDFDLTNMPSTQGSYILSYPLTVDGLDITEEIHLFIEDGLYVDTQSVASLNTGGTLGTDIYEFTASGTIEADKGSPNDGAHGYSRVDFTTSTLPSATSTYVATLPIPASIPTSVGLVELTPSDIAYFAMAETPLSGEAVLFAQLIANNFQVTSSLTDSGQPFDGKVSFNLSHDGSSQYELTMEIQGLNASFASTNNFSGSDEVWYIIHLRNKDNVLGSTTYGKKYYIFGKITFAY</sequence>
<keyword evidence="1" id="KW-0732">Signal</keyword>
<dbReference type="EMBL" id="PKTG01000122">
    <property type="protein sequence ID" value="PLX16156.1"/>
    <property type="molecule type" value="Genomic_DNA"/>
</dbReference>
<accession>A0A2N5ZBX1</accession>
<comment type="caution">
    <text evidence="2">The sequence shown here is derived from an EMBL/GenBank/DDBJ whole genome shotgun (WGS) entry which is preliminary data.</text>
</comment>
<evidence type="ECO:0000313" key="3">
    <source>
        <dbReference type="Proteomes" id="UP000234857"/>
    </source>
</evidence>
<evidence type="ECO:0008006" key="4">
    <source>
        <dbReference type="Google" id="ProtNLM"/>
    </source>
</evidence>
<protein>
    <recommendedName>
        <fullName evidence="4">Ig-like domain-containing protein</fullName>
    </recommendedName>
</protein>
<name>A0A2N5ZBX1_MUIH1</name>
<organism evidence="2 3">
    <name type="scientific">Muiribacterium halophilum</name>
    <dbReference type="NCBI Taxonomy" id="2053465"/>
    <lineage>
        <taxon>Bacteria</taxon>
        <taxon>Candidatus Muiribacteriota</taxon>
        <taxon>Candidatus Muiribacteriia</taxon>
        <taxon>Candidatus Muiribacteriales</taxon>
        <taxon>Candidatus Muiribacteriaceae</taxon>
        <taxon>Candidatus Muiribacterium</taxon>
    </lineage>
</organism>